<accession>A0AAN6Q8G2</accession>
<evidence type="ECO:0000256" key="3">
    <source>
        <dbReference type="ARBA" id="ARBA00009471"/>
    </source>
</evidence>
<evidence type="ECO:0000256" key="10">
    <source>
        <dbReference type="ARBA" id="ARBA00023306"/>
    </source>
</evidence>
<evidence type="ECO:0000256" key="4">
    <source>
        <dbReference type="ARBA" id="ARBA00016065"/>
    </source>
</evidence>
<feature type="region of interest" description="Disordered" evidence="12">
    <location>
        <begin position="791"/>
        <end position="828"/>
    </location>
</feature>
<reference evidence="13" key="1">
    <citation type="journal article" date="2023" name="Mol. Phylogenet. Evol.">
        <title>Genome-scale phylogeny and comparative genomics of the fungal order Sordariales.</title>
        <authorList>
            <person name="Hensen N."/>
            <person name="Bonometti L."/>
            <person name="Westerberg I."/>
            <person name="Brannstrom I.O."/>
            <person name="Guillou S."/>
            <person name="Cros-Aarteil S."/>
            <person name="Calhoun S."/>
            <person name="Haridas S."/>
            <person name="Kuo A."/>
            <person name="Mondo S."/>
            <person name="Pangilinan J."/>
            <person name="Riley R."/>
            <person name="LaButti K."/>
            <person name="Andreopoulos B."/>
            <person name="Lipzen A."/>
            <person name="Chen C."/>
            <person name="Yan M."/>
            <person name="Daum C."/>
            <person name="Ng V."/>
            <person name="Clum A."/>
            <person name="Steindorff A."/>
            <person name="Ohm R.A."/>
            <person name="Martin F."/>
            <person name="Silar P."/>
            <person name="Natvig D.O."/>
            <person name="Lalanne C."/>
            <person name="Gautier V."/>
            <person name="Ament-Velasquez S.L."/>
            <person name="Kruys A."/>
            <person name="Hutchinson M.I."/>
            <person name="Powell A.J."/>
            <person name="Barry K."/>
            <person name="Miller A.N."/>
            <person name="Grigoriev I.V."/>
            <person name="Debuchy R."/>
            <person name="Gladieux P."/>
            <person name="Hiltunen Thoren M."/>
            <person name="Johannesson H."/>
        </authorList>
    </citation>
    <scope>NUCLEOTIDE SEQUENCE</scope>
    <source>
        <strain evidence="13">CBS 757.83</strain>
    </source>
</reference>
<evidence type="ECO:0000313" key="14">
    <source>
        <dbReference type="Proteomes" id="UP001305647"/>
    </source>
</evidence>
<name>A0AAN6Q8G2_9PEZI</name>
<dbReference type="InterPro" id="IPR022816">
    <property type="entry name" value="Condensin_barren_su2"/>
</dbReference>
<sequence>MPRVAQGPRRSGSRIPSGSLAASPFKSPVKIPLNDDAQEKAQRSHGRKAAHEAQINQLRAAATSTPRKSSSTFNTLQNVDSPGSPRTPRRRKSGNNPIIADDDEDVVVGGKAVTPMKRVPILANFEEWMKMATDNKINAANSWNFALIDYFHDMSLLKEGDGVNFQKASCTLDGCVKIYTSRVDSVATETGKLLSGLADSRDSKRKGRDGDEDDDEEEEEVDEDGNVKKKPKKKAQRSSEATLAPSFASLQLKKLELEFAVDPLFKKASADFDEGGAKGLLLNHLMIDSQGRIVFDSSDDAEDAAEAAHKSRNRGDGEQPDAEDAEGDVSMTDRDETPMPDEPEEEEGDVEIDVAGLGARFFPDLGILDSMDVCPSLKTFDLGDPSGSLDIPFLRAPDDWRQDQDKEKTTGPGAIGDKSGMFIDEDHPLGFDDEDGLGTFDLGPDVDFGEGGEAWARDAALEPQMMRVFDAGLRMGDGAGADGEGDGADLLDAGGNGDFAISMTNSQKADRMHENILSYFDQALQKNWSSAEHWRIRKIKDVNKPTEPTRQRKEKQPFEIDFAPPLDPAVVDAIYTQASSNSAISLPKKDWKSKSRNLLPDDKHFSSKQLLSLFLKPKARMGRRRILGGSSWIGNADSQRQNDVPEGEMDEAFWASQKAPLQSAEHGSSPDEGLAQGDYDANFFQDDGLPFAGGGGLGDDDDDDDMDDEFADAREHFSPEAGGPMMTDVGMTGAFGGLTVTNAADLAFGTMLVTQNRRVRPEYVQYARVAKKVDVRRLKEEIWKGLGIDGLGDPKNSNNNNPANRLMTPISPEKPATDSNSDGDGAANAEVPTLKFTSVMNDLQRVYPRQAMDDISTSFCFICLLHLANEKGLVISKTEGLEELLIQKDWNAEVAEGE</sequence>
<evidence type="ECO:0000256" key="8">
    <source>
        <dbReference type="ARBA" id="ARBA00022776"/>
    </source>
</evidence>
<feature type="compositionally biased region" description="Polar residues" evidence="12">
    <location>
        <begin position="54"/>
        <end position="81"/>
    </location>
</feature>
<dbReference type="Proteomes" id="UP001305647">
    <property type="component" value="Unassembled WGS sequence"/>
</dbReference>
<feature type="compositionally biased region" description="Acidic residues" evidence="12">
    <location>
        <begin position="338"/>
        <end position="349"/>
    </location>
</feature>
<keyword evidence="6" id="KW-0963">Cytoplasm</keyword>
<evidence type="ECO:0000256" key="12">
    <source>
        <dbReference type="SAM" id="MobiDB-lite"/>
    </source>
</evidence>
<organism evidence="13 14">
    <name type="scientific">Parathielavia hyrcaniae</name>
    <dbReference type="NCBI Taxonomy" id="113614"/>
    <lineage>
        <taxon>Eukaryota</taxon>
        <taxon>Fungi</taxon>
        <taxon>Dikarya</taxon>
        <taxon>Ascomycota</taxon>
        <taxon>Pezizomycotina</taxon>
        <taxon>Sordariomycetes</taxon>
        <taxon>Sordariomycetidae</taxon>
        <taxon>Sordariales</taxon>
        <taxon>Chaetomiaceae</taxon>
        <taxon>Parathielavia</taxon>
    </lineage>
</organism>
<dbReference type="GO" id="GO:0000796">
    <property type="term" value="C:condensin complex"/>
    <property type="evidence" value="ECO:0007669"/>
    <property type="project" value="InterPro"/>
</dbReference>
<keyword evidence="9 11" id="KW-0226">DNA condensation</keyword>
<comment type="subcellular location">
    <subcellularLocation>
        <location evidence="1">Chromosome</location>
    </subcellularLocation>
    <subcellularLocation>
        <location evidence="2">Cytoplasm</location>
    </subcellularLocation>
</comment>
<evidence type="ECO:0000256" key="2">
    <source>
        <dbReference type="ARBA" id="ARBA00004496"/>
    </source>
</evidence>
<keyword evidence="14" id="KW-1185">Reference proteome</keyword>
<dbReference type="GO" id="GO:0051301">
    <property type="term" value="P:cell division"/>
    <property type="evidence" value="ECO:0007669"/>
    <property type="project" value="UniProtKB-KW"/>
</dbReference>
<comment type="function">
    <text evidence="11">Regulatory subunit of the condensin complex, a complex required for conversion of interphase chromatin into mitotic-like condense chromosomes.</text>
</comment>
<keyword evidence="10 11" id="KW-0131">Cell cycle</keyword>
<feature type="region of interest" description="Disordered" evidence="12">
    <location>
        <begin position="299"/>
        <end position="349"/>
    </location>
</feature>
<feature type="compositionally biased region" description="Low complexity" evidence="12">
    <location>
        <begin position="7"/>
        <end position="19"/>
    </location>
</feature>
<evidence type="ECO:0000256" key="6">
    <source>
        <dbReference type="ARBA" id="ARBA00022490"/>
    </source>
</evidence>
<evidence type="ECO:0000313" key="13">
    <source>
        <dbReference type="EMBL" id="KAK4105495.1"/>
    </source>
</evidence>
<feature type="region of interest" description="Disordered" evidence="12">
    <location>
        <begin position="198"/>
        <end position="242"/>
    </location>
</feature>
<dbReference type="PIRSF" id="PIRSF017126">
    <property type="entry name" value="Condensin_H"/>
    <property type="match status" value="1"/>
</dbReference>
<dbReference type="EMBL" id="MU863625">
    <property type="protein sequence ID" value="KAK4105495.1"/>
    <property type="molecule type" value="Genomic_DNA"/>
</dbReference>
<evidence type="ECO:0000256" key="1">
    <source>
        <dbReference type="ARBA" id="ARBA00004286"/>
    </source>
</evidence>
<keyword evidence="5" id="KW-0158">Chromosome</keyword>
<dbReference type="GO" id="GO:0003682">
    <property type="term" value="F:chromatin binding"/>
    <property type="evidence" value="ECO:0007669"/>
    <property type="project" value="TreeGrafter"/>
</dbReference>
<dbReference type="AlphaFoldDB" id="A0AAN6Q8G2"/>
<comment type="similarity">
    <text evidence="3 11">Belongs to the CND2 (condensin subunit 2) family.</text>
</comment>
<feature type="region of interest" description="Disordered" evidence="12">
    <location>
        <begin position="1"/>
        <end position="102"/>
    </location>
</feature>
<proteinExistence type="inferred from homology"/>
<dbReference type="PANTHER" id="PTHR13108:SF9">
    <property type="entry name" value="CONDENSIN COMPLEX SUBUNIT 2"/>
    <property type="match status" value="1"/>
</dbReference>
<evidence type="ECO:0000256" key="5">
    <source>
        <dbReference type="ARBA" id="ARBA00022454"/>
    </source>
</evidence>
<evidence type="ECO:0000256" key="7">
    <source>
        <dbReference type="ARBA" id="ARBA00022618"/>
    </source>
</evidence>
<feature type="compositionally biased region" description="Acidic residues" evidence="12">
    <location>
        <begin position="210"/>
        <end position="224"/>
    </location>
</feature>
<reference evidence="13" key="2">
    <citation type="submission" date="2023-05" db="EMBL/GenBank/DDBJ databases">
        <authorList>
            <consortium name="Lawrence Berkeley National Laboratory"/>
            <person name="Steindorff A."/>
            <person name="Hensen N."/>
            <person name="Bonometti L."/>
            <person name="Westerberg I."/>
            <person name="Brannstrom I.O."/>
            <person name="Guillou S."/>
            <person name="Cros-Aarteil S."/>
            <person name="Calhoun S."/>
            <person name="Haridas S."/>
            <person name="Kuo A."/>
            <person name="Mondo S."/>
            <person name="Pangilinan J."/>
            <person name="Riley R."/>
            <person name="Labutti K."/>
            <person name="Andreopoulos B."/>
            <person name="Lipzen A."/>
            <person name="Chen C."/>
            <person name="Yanf M."/>
            <person name="Daum C."/>
            <person name="Ng V."/>
            <person name="Clum A."/>
            <person name="Ohm R."/>
            <person name="Martin F."/>
            <person name="Silar P."/>
            <person name="Natvig D."/>
            <person name="Lalanne C."/>
            <person name="Gautier V."/>
            <person name="Ament-Velasquez S.L."/>
            <person name="Kruys A."/>
            <person name="Hutchinson M.I."/>
            <person name="Powell A.J."/>
            <person name="Barry K."/>
            <person name="Miller A.N."/>
            <person name="Grigoriev I.V."/>
            <person name="Debuchy R."/>
            <person name="Gladieux P."/>
            <person name="Thoren M.H."/>
            <person name="Johannesson H."/>
        </authorList>
    </citation>
    <scope>NUCLEOTIDE SEQUENCE</scope>
    <source>
        <strain evidence="13">CBS 757.83</strain>
    </source>
</reference>
<keyword evidence="8 11" id="KW-0498">Mitosis</keyword>
<keyword evidence="7 11" id="KW-0132">Cell division</keyword>
<dbReference type="GO" id="GO:0005737">
    <property type="term" value="C:cytoplasm"/>
    <property type="evidence" value="ECO:0007669"/>
    <property type="project" value="UniProtKB-SubCell"/>
</dbReference>
<evidence type="ECO:0000256" key="11">
    <source>
        <dbReference type="PIRNR" id="PIRNR017126"/>
    </source>
</evidence>
<feature type="region of interest" description="Disordered" evidence="12">
    <location>
        <begin position="657"/>
        <end position="679"/>
    </location>
</feature>
<dbReference type="PANTHER" id="PTHR13108">
    <property type="entry name" value="CONDENSIN COMPLEX SUBUNIT 2"/>
    <property type="match status" value="1"/>
</dbReference>
<protein>
    <recommendedName>
        <fullName evidence="4 11">Condensin complex subunit 2</fullName>
    </recommendedName>
</protein>
<feature type="compositionally biased region" description="Basic and acidic residues" evidence="12">
    <location>
        <begin position="306"/>
        <end position="317"/>
    </location>
</feature>
<evidence type="ECO:0000256" key="9">
    <source>
        <dbReference type="ARBA" id="ARBA00023067"/>
    </source>
</evidence>
<feature type="compositionally biased region" description="Acidic residues" evidence="12">
    <location>
        <begin position="318"/>
        <end position="327"/>
    </location>
</feature>
<gene>
    <name evidence="13" type="ORF">N658DRAFT_491963</name>
</gene>
<dbReference type="GO" id="GO:0007076">
    <property type="term" value="P:mitotic chromosome condensation"/>
    <property type="evidence" value="ECO:0007669"/>
    <property type="project" value="InterPro"/>
</dbReference>
<comment type="caution">
    <text evidence="13">The sequence shown here is derived from an EMBL/GenBank/DDBJ whole genome shotgun (WGS) entry which is preliminary data.</text>
</comment>
<dbReference type="Pfam" id="PF05786">
    <property type="entry name" value="Cnd2"/>
    <property type="match status" value="1"/>
</dbReference>